<feature type="signal peptide" evidence="1">
    <location>
        <begin position="1"/>
        <end position="16"/>
    </location>
</feature>
<gene>
    <name evidence="2" type="ORF">PM001_LOCUS15242</name>
</gene>
<dbReference type="Proteomes" id="UP001162060">
    <property type="component" value="Unassembled WGS sequence"/>
</dbReference>
<keyword evidence="1" id="KW-0732">Signal</keyword>
<accession>A0AAV1U8R9</accession>
<evidence type="ECO:0008006" key="4">
    <source>
        <dbReference type="Google" id="ProtNLM"/>
    </source>
</evidence>
<comment type="caution">
    <text evidence="2">The sequence shown here is derived from an EMBL/GenBank/DDBJ whole genome shotgun (WGS) entry which is preliminary data.</text>
</comment>
<dbReference type="AlphaFoldDB" id="A0AAV1U8R9"/>
<name>A0AAV1U8R9_9STRA</name>
<protein>
    <recommendedName>
        <fullName evidence="4">Secreted protein</fullName>
    </recommendedName>
</protein>
<evidence type="ECO:0000256" key="1">
    <source>
        <dbReference type="SAM" id="SignalP"/>
    </source>
</evidence>
<evidence type="ECO:0000313" key="2">
    <source>
        <dbReference type="EMBL" id="CAK7930092.1"/>
    </source>
</evidence>
<sequence length="73" mass="8235">MGDLWFLAVLLNMCAAQPYVLVTQCVAPLSREGCKPQKDPSTDEYLALVLHQSVASGRTTRLRTHVWRSFIFP</sequence>
<evidence type="ECO:0000313" key="3">
    <source>
        <dbReference type="Proteomes" id="UP001162060"/>
    </source>
</evidence>
<reference evidence="2" key="1">
    <citation type="submission" date="2024-01" db="EMBL/GenBank/DDBJ databases">
        <authorList>
            <person name="Webb A."/>
        </authorList>
    </citation>
    <scope>NUCLEOTIDE SEQUENCE</scope>
    <source>
        <strain evidence="2">Pm1</strain>
    </source>
</reference>
<proteinExistence type="predicted"/>
<feature type="chain" id="PRO_5043516756" description="Secreted protein" evidence="1">
    <location>
        <begin position="17"/>
        <end position="73"/>
    </location>
</feature>
<organism evidence="2 3">
    <name type="scientific">Peronospora matthiolae</name>
    <dbReference type="NCBI Taxonomy" id="2874970"/>
    <lineage>
        <taxon>Eukaryota</taxon>
        <taxon>Sar</taxon>
        <taxon>Stramenopiles</taxon>
        <taxon>Oomycota</taxon>
        <taxon>Peronosporomycetes</taxon>
        <taxon>Peronosporales</taxon>
        <taxon>Peronosporaceae</taxon>
        <taxon>Peronospora</taxon>
    </lineage>
</organism>
<dbReference type="EMBL" id="CAKLBY020000161">
    <property type="protein sequence ID" value="CAK7930092.1"/>
    <property type="molecule type" value="Genomic_DNA"/>
</dbReference>